<name>A0A0N9VDF7_9GAMM</name>
<evidence type="ECO:0008006" key="9">
    <source>
        <dbReference type="Google" id="ProtNLM"/>
    </source>
</evidence>
<feature type="transmembrane region" description="Helical" evidence="6">
    <location>
        <begin position="41"/>
        <end position="63"/>
    </location>
</feature>
<evidence type="ECO:0000256" key="4">
    <source>
        <dbReference type="ARBA" id="ARBA00022989"/>
    </source>
</evidence>
<feature type="transmembrane region" description="Helical" evidence="6">
    <location>
        <begin position="69"/>
        <end position="87"/>
    </location>
</feature>
<dbReference type="STRING" id="1324350.AOY20_06190"/>
<comment type="subcellular location">
    <subcellularLocation>
        <location evidence="1">Cell membrane</location>
        <topology evidence="1">Multi-pass membrane protein</topology>
    </subcellularLocation>
</comment>
<proteinExistence type="predicted"/>
<keyword evidence="3 6" id="KW-0812">Transmembrane</keyword>
<gene>
    <name evidence="7" type="ORF">AOY20_06190</name>
</gene>
<organism evidence="7 8">
    <name type="scientific">Acinetobacter equi</name>
    <dbReference type="NCBI Taxonomy" id="1324350"/>
    <lineage>
        <taxon>Bacteria</taxon>
        <taxon>Pseudomonadati</taxon>
        <taxon>Pseudomonadota</taxon>
        <taxon>Gammaproteobacteria</taxon>
        <taxon>Moraxellales</taxon>
        <taxon>Moraxellaceae</taxon>
        <taxon>Acinetobacter</taxon>
    </lineage>
</organism>
<evidence type="ECO:0000256" key="3">
    <source>
        <dbReference type="ARBA" id="ARBA00022692"/>
    </source>
</evidence>
<evidence type="ECO:0000313" key="8">
    <source>
        <dbReference type="Proteomes" id="UP000064939"/>
    </source>
</evidence>
<feature type="transmembrane region" description="Helical" evidence="6">
    <location>
        <begin position="6"/>
        <end position="29"/>
    </location>
</feature>
<dbReference type="InterPro" id="IPR001123">
    <property type="entry name" value="LeuE-type"/>
</dbReference>
<sequence>MFAFITAALLVNLPLAFSPGPANILCLSVASAKGFKGSLKFIAGLQVLPFLYSLIIAFGAGYFLTQHAYITHIVKIVGSIYMLYLAFCMLRSDSDIKKKPEIKSSFSFGVMAQALNPKNIAIILTIYSLFSVETQDYHFGIVLAFIITLCNFLSHLLWASSAQLILKSPLSKYQDKFFGALLVLATALLWI</sequence>
<dbReference type="AlphaFoldDB" id="A0A0N9VDF7"/>
<protein>
    <recommendedName>
        <fullName evidence="9">Lysine transporter LysE</fullName>
    </recommendedName>
</protein>
<evidence type="ECO:0000256" key="2">
    <source>
        <dbReference type="ARBA" id="ARBA00022475"/>
    </source>
</evidence>
<dbReference type="Pfam" id="PF01810">
    <property type="entry name" value="LysE"/>
    <property type="match status" value="1"/>
</dbReference>
<dbReference type="PANTHER" id="PTHR30086">
    <property type="entry name" value="ARGININE EXPORTER PROTEIN ARGO"/>
    <property type="match status" value="1"/>
</dbReference>
<evidence type="ECO:0000256" key="5">
    <source>
        <dbReference type="ARBA" id="ARBA00023136"/>
    </source>
</evidence>
<evidence type="ECO:0000313" key="7">
    <source>
        <dbReference type="EMBL" id="ALH95157.1"/>
    </source>
</evidence>
<accession>A0A0N9VDF7</accession>
<reference evidence="7 8" key="1">
    <citation type="journal article" date="2015" name="Int. J. Syst. Evol. Microbiol.">
        <title>Acinetobacter equi sp. nov. isolated from horse faeces.</title>
        <authorList>
            <person name="Poppel M.T."/>
            <person name="Skiebe E."/>
            <person name="Laue M."/>
            <person name="Bergmann H."/>
            <person name="Ebersberger I."/>
            <person name="Garn T."/>
            <person name="Fruth A."/>
            <person name="Baumgardt S."/>
            <person name="Busse H.J."/>
            <person name="Wilharm G."/>
        </authorList>
    </citation>
    <scope>NUCLEOTIDE SEQUENCE [LARGE SCALE GENOMIC DNA]</scope>
    <source>
        <strain evidence="7 8">114</strain>
    </source>
</reference>
<dbReference type="GO" id="GO:0005886">
    <property type="term" value="C:plasma membrane"/>
    <property type="evidence" value="ECO:0007669"/>
    <property type="project" value="UniProtKB-SubCell"/>
</dbReference>
<keyword evidence="4 6" id="KW-1133">Transmembrane helix</keyword>
<feature type="transmembrane region" description="Helical" evidence="6">
    <location>
        <begin position="108"/>
        <end position="131"/>
    </location>
</feature>
<evidence type="ECO:0000256" key="1">
    <source>
        <dbReference type="ARBA" id="ARBA00004651"/>
    </source>
</evidence>
<keyword evidence="5 6" id="KW-0472">Membrane</keyword>
<dbReference type="KEGG" id="aei:AOY20_06190"/>
<keyword evidence="2" id="KW-1003">Cell membrane</keyword>
<dbReference type="PANTHER" id="PTHR30086:SF20">
    <property type="entry name" value="ARGININE EXPORTER PROTEIN ARGO-RELATED"/>
    <property type="match status" value="1"/>
</dbReference>
<dbReference type="GO" id="GO:0015171">
    <property type="term" value="F:amino acid transmembrane transporter activity"/>
    <property type="evidence" value="ECO:0007669"/>
    <property type="project" value="TreeGrafter"/>
</dbReference>
<dbReference type="EMBL" id="CP012808">
    <property type="protein sequence ID" value="ALH95157.1"/>
    <property type="molecule type" value="Genomic_DNA"/>
</dbReference>
<evidence type="ECO:0000256" key="6">
    <source>
        <dbReference type="SAM" id="Phobius"/>
    </source>
</evidence>
<dbReference type="OrthoDB" id="6292618at2"/>
<dbReference type="RefSeq" id="WP_054581051.1">
    <property type="nucleotide sequence ID" value="NZ_CP012808.1"/>
</dbReference>
<keyword evidence="8" id="KW-1185">Reference proteome</keyword>
<dbReference type="Proteomes" id="UP000064939">
    <property type="component" value="Chromosome"/>
</dbReference>
<feature type="transmembrane region" description="Helical" evidence="6">
    <location>
        <begin position="137"/>
        <end position="161"/>
    </location>
</feature>